<organism evidence="9 10">
    <name type="scientific">Cryoendolithus antarcticus</name>
    <dbReference type="NCBI Taxonomy" id="1507870"/>
    <lineage>
        <taxon>Eukaryota</taxon>
        <taxon>Fungi</taxon>
        <taxon>Dikarya</taxon>
        <taxon>Ascomycota</taxon>
        <taxon>Pezizomycotina</taxon>
        <taxon>Dothideomycetes</taxon>
        <taxon>Dothideomycetidae</taxon>
        <taxon>Cladosporiales</taxon>
        <taxon>Cladosporiaceae</taxon>
        <taxon>Cryoendolithus</taxon>
    </lineage>
</organism>
<feature type="region of interest" description="Disordered" evidence="7">
    <location>
        <begin position="344"/>
        <end position="366"/>
    </location>
</feature>
<feature type="compositionally biased region" description="Basic and acidic residues" evidence="7">
    <location>
        <begin position="1121"/>
        <end position="1141"/>
    </location>
</feature>
<feature type="region of interest" description="Disordered" evidence="7">
    <location>
        <begin position="1"/>
        <end position="39"/>
    </location>
</feature>
<feature type="compositionally biased region" description="Pro residues" evidence="7">
    <location>
        <begin position="1683"/>
        <end position="1697"/>
    </location>
</feature>
<sequence>MSIGQRSHSKTSSIQESTTRRHTPPLSTLTPENSERQFEPSASTGSFLLYAQRNVILVLHHDTLVIERRFELHREEIRWIAVDNVSERGAGRLAVSFDAGQTTIVWDILTGREVTRFVAYEDINVACFMRNGNVALGNVQGGITLFEPSTNEHFSARTIFDPITAIAPCADNRTFAIGYLNGSILIATLQPAFTILHTLTTSRAPSRIAGLAWHGSSSKQKTDMLATQTADGDLRVWSVPKAPHQEPPTIIRALGRSVLQHMGPAWFAWSKNGRILQYFDGETRSWDVRTKKVTYDVIPTIDGVTGIANYGPTATLFTFGHNHTVQQYDVNPSAVPLQVTSVQHAPANTPPTPPTNLEEQQNPYARSKADAADDGTILPTFTDNESSADESTALSPMEKIAKEMETLDQLESEIRDKVMPLSPTSSRASSVSSKSSGGGPRHRNYLYDRPSYSRTSSNAGYDGTEFSFGGPSPRNHDSMSIRSGSTRASNARFRASSLRKEVLRSPEEMQSGAMVDLFPFVKARLRDVAFRTPHYGTVARTPEVLQREMLSVVFGWNEDTRALVRDELARHRSGSASSVLLAKWLGDTSVDSMASMVGSQSMTSSDWMLMALSAIGQDSQKVVGETFVQRLLEKGDVHPAVAILLGLGEYNDAIEVYVSQGYHMEAVLLTCLHLPTDWGRQSHLLRKWGEVAVQTGSPELAVRIFSCTSVETSEAWFSPRAQDAVYTAQQQIMMGPSTAPLSSPPLSPPSRSASGRLAQKNATLKLITTFGAQGTPVNNTVDEPTPLAIGITPILNSAMSPRPGDAAWLRNGGRSTRAPSSARTATPGYARRKRLPSSSDIQRATLEASELETPITAARNPGSRNPSVASDRNRRTSSVSDVQAPATAIRPGTYDADKLDPGASHDHLPSPARGAFPLKPQHHARQSNPDSLTVQIIETRYVPDALSPGPSTHDTTSTGYTTTTDQSRTGARSPAVSMRSAKSNAIDAYINSVEQARATKRQERADSRARAESRRRGESRTRTDSRASSTRVRDRSEARSRQGVRYIKPAKASPSSPVPMSPSEIAQASSREAFSKDAENYYAMASPTAAPSDLPITLHARHFSSDDRIPPPRVSSRPRHREVSEDRRNLAVNDERGRSDMRGPNSTARSPSAPLPQAADSEADNEHADTESDGRRVRVHGQSASRPGEDLQTRRAASRSRVRERSGSRQPKPKAEVIPAMPNIPEQGQMQQQTYGDTQSESGRARGRPGLLSRKDLAAKELEERRLSLARRPSAPAIPLPGDLAYVRPNMSPRSITELGNNPRSYMPPVSRSHTADPEQAMKYNKIMGTSTPSAPIGLPATPRAMRHPRYMSSDPNDRDAPPVPMLPDSLSSLSGSSLSQITGSNLGSNLGSNVGSNLGSNMGLLNPSSESYLSSSLASDQAQTGEEDGVGPLLPSTVFGMKGPQGPTRAASAPPEKSMGPPVHHAYNAGLPTTSMKRLSAGRGVRKISPPENVVQDISQHGIASIDHALHAHDDHDVIIIGNNSDTGPVMLPELQHLAMPPPPPPPPTLYQHIQQSNADMIQVGIEGNESYTTTASNLSETPLSFPYPMDRASTTSPSMHRRDRGSVSDTFSSRMRGVADRMRSNSRSRTKSPQTLGSQAFNVPYETVLPPIPSSHQRRASINANRAKSPYEQAMADQQMMPPPPPPPPSAPPGPGMESRLNETTLPPRSTGSRSGYRNPKEIRANMPPEQMQPGAMQGGFL</sequence>
<name>A0A1V8TD74_9PEZI</name>
<dbReference type="OrthoDB" id="7326421at2759"/>
<feature type="compositionally biased region" description="Polar residues" evidence="7">
    <location>
        <begin position="1"/>
        <end position="17"/>
    </location>
</feature>
<evidence type="ECO:0000256" key="2">
    <source>
        <dbReference type="ARBA" id="ARBA00022553"/>
    </source>
</evidence>
<dbReference type="Pfam" id="PF23774">
    <property type="entry name" value="TPR_GEMI5"/>
    <property type="match status" value="1"/>
</dbReference>
<feature type="region of interest" description="Disordered" evidence="7">
    <location>
        <begin position="1347"/>
        <end position="1378"/>
    </location>
</feature>
<evidence type="ECO:0000259" key="8">
    <source>
        <dbReference type="Pfam" id="PF23774"/>
    </source>
</evidence>
<keyword evidence="4" id="KW-0805">Transcription regulation</keyword>
<keyword evidence="10" id="KW-1185">Reference proteome</keyword>
<feature type="compositionally biased region" description="Polar residues" evidence="7">
    <location>
        <begin position="862"/>
        <end position="881"/>
    </location>
</feature>
<feature type="compositionally biased region" description="Polar residues" evidence="7">
    <location>
        <begin position="1704"/>
        <end position="1718"/>
    </location>
</feature>
<dbReference type="PANTHER" id="PTHR15528">
    <property type="entry name" value="PEROXISOME PROLIFERATOR ACTIVATED RECEPTOR GAMMA COACTIVATOR 1 PGC-1 -RELATED"/>
    <property type="match status" value="1"/>
</dbReference>
<feature type="domain" description="Gem-associated protein 5 TPR" evidence="8">
    <location>
        <begin position="553"/>
        <end position="705"/>
    </location>
</feature>
<protein>
    <recommendedName>
        <fullName evidence="8">Gem-associated protein 5 TPR domain-containing protein</fullName>
    </recommendedName>
</protein>
<feature type="region of interest" description="Disordered" evidence="7">
    <location>
        <begin position="1673"/>
        <end position="1744"/>
    </location>
</feature>
<evidence type="ECO:0000256" key="6">
    <source>
        <dbReference type="ARBA" id="ARBA00023242"/>
    </source>
</evidence>
<comment type="subcellular location">
    <subcellularLocation>
        <location evidence="1">Nucleus</location>
    </subcellularLocation>
</comment>
<evidence type="ECO:0000256" key="7">
    <source>
        <dbReference type="SAM" id="MobiDB-lite"/>
    </source>
</evidence>
<feature type="compositionally biased region" description="Basic and acidic residues" evidence="7">
    <location>
        <begin position="895"/>
        <end position="908"/>
    </location>
</feature>
<gene>
    <name evidence="9" type="ORF">B0A48_04737</name>
</gene>
<dbReference type="InterPro" id="IPR034605">
    <property type="entry name" value="PGC-1"/>
</dbReference>
<feature type="compositionally biased region" description="Low complexity" evidence="7">
    <location>
        <begin position="951"/>
        <end position="969"/>
    </location>
</feature>
<dbReference type="Gene3D" id="2.130.10.10">
    <property type="entry name" value="YVTN repeat-like/Quinoprotein amine dehydrogenase"/>
    <property type="match status" value="1"/>
</dbReference>
<evidence type="ECO:0000256" key="4">
    <source>
        <dbReference type="ARBA" id="ARBA00023015"/>
    </source>
</evidence>
<feature type="region of interest" description="Disordered" evidence="7">
    <location>
        <begin position="1584"/>
        <end position="1661"/>
    </location>
</feature>
<feature type="compositionally biased region" description="Polar residues" evidence="7">
    <location>
        <begin position="813"/>
        <end position="824"/>
    </location>
</feature>
<keyword evidence="3" id="KW-0694">RNA-binding</keyword>
<feature type="region of interest" description="Disordered" evidence="7">
    <location>
        <begin position="995"/>
        <end position="1072"/>
    </location>
</feature>
<dbReference type="GO" id="GO:0045944">
    <property type="term" value="P:positive regulation of transcription by RNA polymerase II"/>
    <property type="evidence" value="ECO:0007669"/>
    <property type="project" value="TreeGrafter"/>
</dbReference>
<feature type="compositionally biased region" description="Polar residues" evidence="7">
    <location>
        <begin position="926"/>
        <end position="936"/>
    </location>
</feature>
<evidence type="ECO:0000256" key="1">
    <source>
        <dbReference type="ARBA" id="ARBA00004123"/>
    </source>
</evidence>
<dbReference type="InterPro" id="IPR036322">
    <property type="entry name" value="WD40_repeat_dom_sf"/>
</dbReference>
<evidence type="ECO:0000313" key="9">
    <source>
        <dbReference type="EMBL" id="OQO09339.1"/>
    </source>
</evidence>
<evidence type="ECO:0000256" key="5">
    <source>
        <dbReference type="ARBA" id="ARBA00023163"/>
    </source>
</evidence>
<dbReference type="SUPFAM" id="SSF50978">
    <property type="entry name" value="WD40 repeat-like"/>
    <property type="match status" value="1"/>
</dbReference>
<comment type="caution">
    <text evidence="9">The sequence shown here is derived from an EMBL/GenBank/DDBJ whole genome shotgun (WGS) entry which is preliminary data.</text>
</comment>
<keyword evidence="6" id="KW-0539">Nucleus</keyword>
<evidence type="ECO:0000256" key="3">
    <source>
        <dbReference type="ARBA" id="ARBA00022884"/>
    </source>
</evidence>
<dbReference type="PANTHER" id="PTHR15528:SF11">
    <property type="entry name" value="FI18188P1"/>
    <property type="match status" value="1"/>
</dbReference>
<keyword evidence="2" id="KW-0597">Phosphoprotein</keyword>
<dbReference type="Proteomes" id="UP000192596">
    <property type="component" value="Unassembled WGS sequence"/>
</dbReference>
<feature type="compositionally biased region" description="Basic and acidic residues" evidence="7">
    <location>
        <begin position="1000"/>
        <end position="1040"/>
    </location>
</feature>
<feature type="compositionally biased region" description="Polar residues" evidence="7">
    <location>
        <begin position="480"/>
        <end position="489"/>
    </location>
</feature>
<dbReference type="EMBL" id="NAJO01000010">
    <property type="protein sequence ID" value="OQO09339.1"/>
    <property type="molecule type" value="Genomic_DNA"/>
</dbReference>
<keyword evidence="5" id="KW-0804">Transcription</keyword>
<dbReference type="InParanoid" id="A0A1V8TD74"/>
<dbReference type="STRING" id="1507870.A0A1V8TD74"/>
<feature type="region of interest" description="Disordered" evidence="7">
    <location>
        <begin position="736"/>
        <end position="755"/>
    </location>
</feature>
<proteinExistence type="predicted"/>
<feature type="compositionally biased region" description="Polar residues" evidence="7">
    <location>
        <begin position="1633"/>
        <end position="1643"/>
    </location>
</feature>
<feature type="compositionally biased region" description="Low complexity" evidence="7">
    <location>
        <begin position="422"/>
        <end position="435"/>
    </location>
</feature>
<dbReference type="GO" id="GO:0003712">
    <property type="term" value="F:transcription coregulator activity"/>
    <property type="evidence" value="ECO:0007669"/>
    <property type="project" value="InterPro"/>
</dbReference>
<feature type="region of interest" description="Disordered" evidence="7">
    <location>
        <begin position="800"/>
        <end position="982"/>
    </location>
</feature>
<dbReference type="GO" id="GO:0005634">
    <property type="term" value="C:nucleus"/>
    <property type="evidence" value="ECO:0007669"/>
    <property type="project" value="UniProtKB-SubCell"/>
</dbReference>
<accession>A0A1V8TD74</accession>
<feature type="compositionally biased region" description="Polar residues" evidence="7">
    <location>
        <begin position="1226"/>
        <end position="1242"/>
    </location>
</feature>
<reference evidence="10" key="1">
    <citation type="submission" date="2017-03" db="EMBL/GenBank/DDBJ databases">
        <title>Genomes of endolithic fungi from Antarctica.</title>
        <authorList>
            <person name="Coleine C."/>
            <person name="Masonjones S."/>
            <person name="Stajich J.E."/>
        </authorList>
    </citation>
    <scope>NUCLEOTIDE SEQUENCE [LARGE SCALE GENOMIC DNA]</scope>
    <source>
        <strain evidence="10">CCFEE 5527</strain>
    </source>
</reference>
<feature type="compositionally biased region" description="Basic and acidic residues" evidence="7">
    <location>
        <begin position="1164"/>
        <end position="1176"/>
    </location>
</feature>
<feature type="region of interest" description="Disordered" evidence="7">
    <location>
        <begin position="419"/>
        <end position="490"/>
    </location>
</feature>
<dbReference type="InterPro" id="IPR015943">
    <property type="entry name" value="WD40/YVTN_repeat-like_dom_sf"/>
</dbReference>
<dbReference type="InterPro" id="IPR056421">
    <property type="entry name" value="TPR_GEMI5"/>
</dbReference>
<evidence type="ECO:0000313" key="10">
    <source>
        <dbReference type="Proteomes" id="UP000192596"/>
    </source>
</evidence>
<feature type="region of interest" description="Disordered" evidence="7">
    <location>
        <begin position="1102"/>
        <end position="1249"/>
    </location>
</feature>
<dbReference type="GO" id="GO:0003723">
    <property type="term" value="F:RNA binding"/>
    <property type="evidence" value="ECO:0007669"/>
    <property type="project" value="UniProtKB-KW"/>
</dbReference>